<dbReference type="InterPro" id="IPR004565">
    <property type="entry name" value="OM_lipoprot_LolB"/>
</dbReference>
<gene>
    <name evidence="13" type="primary">lolB</name>
    <name evidence="15" type="ORF">SAMN02745204_00013</name>
</gene>
<dbReference type="OrthoDB" id="9797618at2"/>
<evidence type="ECO:0000256" key="10">
    <source>
        <dbReference type="ARBA" id="ARBA00023186"/>
    </source>
</evidence>
<keyword evidence="10 13" id="KW-0143">Chaperone</keyword>
<keyword evidence="5 13" id="KW-0813">Transport</keyword>
<evidence type="ECO:0000256" key="13">
    <source>
        <dbReference type="HAMAP-Rule" id="MF_00233"/>
    </source>
</evidence>
<evidence type="ECO:0000256" key="2">
    <source>
        <dbReference type="ARBA" id="ARBA00009696"/>
    </source>
</evidence>
<dbReference type="InterPro" id="IPR029046">
    <property type="entry name" value="LolA/LolB/LppX"/>
</dbReference>
<proteinExistence type="inferred from homology"/>
<dbReference type="PROSITE" id="PS51257">
    <property type="entry name" value="PROKAR_LIPOPROTEIN"/>
    <property type="match status" value="1"/>
</dbReference>
<evidence type="ECO:0000256" key="12">
    <source>
        <dbReference type="ARBA" id="ARBA00023288"/>
    </source>
</evidence>
<comment type="subunit">
    <text evidence="3 13">Monomer.</text>
</comment>
<feature type="chain" id="PRO_5012160379" description="Outer-membrane lipoprotein LolB" evidence="14">
    <location>
        <begin position="22"/>
        <end position="210"/>
    </location>
</feature>
<keyword evidence="9 13" id="KW-0564">Palmitate</keyword>
<protein>
    <recommendedName>
        <fullName evidence="4 13">Outer-membrane lipoprotein LolB</fullName>
    </recommendedName>
</protein>
<accession>A0A1M4S4E1</accession>
<name>A0A1M4S4E1_9GAMM</name>
<evidence type="ECO:0000256" key="8">
    <source>
        <dbReference type="ARBA" id="ARBA00023136"/>
    </source>
</evidence>
<evidence type="ECO:0000256" key="3">
    <source>
        <dbReference type="ARBA" id="ARBA00011245"/>
    </source>
</evidence>
<keyword evidence="6 13" id="KW-0732">Signal</keyword>
<dbReference type="NCBIfam" id="TIGR00548">
    <property type="entry name" value="lolB"/>
    <property type="match status" value="1"/>
</dbReference>
<dbReference type="HAMAP" id="MF_00233">
    <property type="entry name" value="LolB"/>
    <property type="match status" value="1"/>
</dbReference>
<dbReference type="GO" id="GO:0044874">
    <property type="term" value="P:lipoprotein localization to outer membrane"/>
    <property type="evidence" value="ECO:0007669"/>
    <property type="project" value="UniProtKB-UniRule"/>
</dbReference>
<keyword evidence="12 13" id="KW-0449">Lipoprotein</keyword>
<evidence type="ECO:0000256" key="1">
    <source>
        <dbReference type="ARBA" id="ARBA00004459"/>
    </source>
</evidence>
<comment type="subcellular location">
    <subcellularLocation>
        <location evidence="1 13">Cell outer membrane</location>
        <topology evidence="1 13">Lipid-anchor</topology>
    </subcellularLocation>
</comment>
<dbReference type="AlphaFoldDB" id="A0A1M4S4E1"/>
<keyword evidence="7 13" id="KW-0653">Protein transport</keyword>
<comment type="similarity">
    <text evidence="2 13">Belongs to the LolB family.</text>
</comment>
<feature type="signal peptide" evidence="14">
    <location>
        <begin position="1"/>
        <end position="21"/>
    </location>
</feature>
<evidence type="ECO:0000256" key="9">
    <source>
        <dbReference type="ARBA" id="ARBA00023139"/>
    </source>
</evidence>
<keyword evidence="8 13" id="KW-0472">Membrane</keyword>
<sequence>MRRLALLLAAGLAGCASLPSARPAGDADAGAQVHRQRLEALGLAEGDCLAPVWQLSGRVALANGRQGGSGRIDWAQGGGAVQLQVTAPVTRQGWQLTVDAQGATLSGLDGGPRQDSDPQRLLREAVGWDVPLAALGCWLRGAPAGEAEFGPARVIEGRDRLPQRIEQAGWVVDYAGWVSAPAEALPLPTRIEARRGEARVRLLVDHWGAE</sequence>
<dbReference type="RefSeq" id="WP_072754599.1">
    <property type="nucleotide sequence ID" value="NZ_FQUK01000001.1"/>
</dbReference>
<dbReference type="Gene3D" id="2.50.20.10">
    <property type="entry name" value="Lipoprotein localisation LolA/LolB/LppX"/>
    <property type="match status" value="1"/>
</dbReference>
<evidence type="ECO:0000256" key="11">
    <source>
        <dbReference type="ARBA" id="ARBA00023237"/>
    </source>
</evidence>
<evidence type="ECO:0000313" key="15">
    <source>
        <dbReference type="EMBL" id="SHE27074.1"/>
    </source>
</evidence>
<dbReference type="CDD" id="cd16326">
    <property type="entry name" value="LolB"/>
    <property type="match status" value="1"/>
</dbReference>
<evidence type="ECO:0000256" key="6">
    <source>
        <dbReference type="ARBA" id="ARBA00022729"/>
    </source>
</evidence>
<dbReference type="Proteomes" id="UP000242857">
    <property type="component" value="Unassembled WGS sequence"/>
</dbReference>
<evidence type="ECO:0000256" key="4">
    <source>
        <dbReference type="ARBA" id="ARBA00016202"/>
    </source>
</evidence>
<evidence type="ECO:0000256" key="5">
    <source>
        <dbReference type="ARBA" id="ARBA00022448"/>
    </source>
</evidence>
<comment type="function">
    <text evidence="13">Plays a critical role in the incorporation of lipoproteins in the outer membrane after they are released by the LolA protein.</text>
</comment>
<evidence type="ECO:0000256" key="7">
    <source>
        <dbReference type="ARBA" id="ARBA00022927"/>
    </source>
</evidence>
<dbReference type="Pfam" id="PF03550">
    <property type="entry name" value="LolB"/>
    <property type="match status" value="1"/>
</dbReference>
<keyword evidence="16" id="KW-1185">Reference proteome</keyword>
<reference evidence="16" key="1">
    <citation type="submission" date="2016-11" db="EMBL/GenBank/DDBJ databases">
        <authorList>
            <person name="Varghese N."/>
            <person name="Submissions S."/>
        </authorList>
    </citation>
    <scope>NUCLEOTIDE SEQUENCE [LARGE SCALE GENOMIC DNA]</scope>
    <source>
        <strain evidence="16">DSM 14834</strain>
    </source>
</reference>
<organism evidence="15 16">
    <name type="scientific">Thermomonas hydrothermalis</name>
    <dbReference type="NCBI Taxonomy" id="213588"/>
    <lineage>
        <taxon>Bacteria</taxon>
        <taxon>Pseudomonadati</taxon>
        <taxon>Pseudomonadota</taxon>
        <taxon>Gammaproteobacteria</taxon>
        <taxon>Lysobacterales</taxon>
        <taxon>Lysobacteraceae</taxon>
        <taxon>Thermomonas</taxon>
    </lineage>
</organism>
<dbReference type="STRING" id="213588.SAMN02745204_00013"/>
<evidence type="ECO:0000313" key="16">
    <source>
        <dbReference type="Proteomes" id="UP000242857"/>
    </source>
</evidence>
<dbReference type="EMBL" id="FQUK01000001">
    <property type="protein sequence ID" value="SHE27074.1"/>
    <property type="molecule type" value="Genomic_DNA"/>
</dbReference>
<evidence type="ECO:0000256" key="14">
    <source>
        <dbReference type="SAM" id="SignalP"/>
    </source>
</evidence>
<dbReference type="SUPFAM" id="SSF89392">
    <property type="entry name" value="Prokaryotic lipoproteins and lipoprotein localization factors"/>
    <property type="match status" value="1"/>
</dbReference>
<dbReference type="GO" id="GO:0015031">
    <property type="term" value="P:protein transport"/>
    <property type="evidence" value="ECO:0007669"/>
    <property type="project" value="UniProtKB-KW"/>
</dbReference>
<keyword evidence="11 13" id="KW-0998">Cell outer membrane</keyword>
<dbReference type="GO" id="GO:0009279">
    <property type="term" value="C:cell outer membrane"/>
    <property type="evidence" value="ECO:0007669"/>
    <property type="project" value="UniProtKB-SubCell"/>
</dbReference>